<proteinExistence type="predicted"/>
<name>A0A3S1BGL5_ELYCH</name>
<accession>A0A3S1BGL5</accession>
<dbReference type="OrthoDB" id="10536788at2759"/>
<comment type="caution">
    <text evidence="1">The sequence shown here is derived from an EMBL/GenBank/DDBJ whole genome shotgun (WGS) entry which is preliminary data.</text>
</comment>
<feature type="non-terminal residue" evidence="1">
    <location>
        <position position="196"/>
    </location>
</feature>
<dbReference type="SUPFAM" id="SSF55486">
    <property type="entry name" value="Metalloproteases ('zincins'), catalytic domain"/>
    <property type="match status" value="1"/>
</dbReference>
<protein>
    <submittedName>
        <fullName evidence="1">Uncharacterized protein</fullName>
    </submittedName>
</protein>
<dbReference type="Proteomes" id="UP000271974">
    <property type="component" value="Unassembled WGS sequence"/>
</dbReference>
<dbReference type="EMBL" id="RQTK01000241">
    <property type="protein sequence ID" value="RUS83507.1"/>
    <property type="molecule type" value="Genomic_DNA"/>
</dbReference>
<evidence type="ECO:0000313" key="1">
    <source>
        <dbReference type="EMBL" id="RUS83507.1"/>
    </source>
</evidence>
<evidence type="ECO:0000313" key="2">
    <source>
        <dbReference type="Proteomes" id="UP000271974"/>
    </source>
</evidence>
<dbReference type="AlphaFoldDB" id="A0A3S1BGL5"/>
<gene>
    <name evidence="1" type="ORF">EGW08_008757</name>
</gene>
<sequence>MVYMTTTTGRRLASGFLVVFGLTALLTSISAGFSPSDGIHRRERRLTTLEGAHHLDSNSKYESLNPPKTTAQFLSDVNWQLRQLKHSLAQATWDFQINGSVENRDKLINMTEKYNSWYVHRKEEALTYKDNPNLPREMARQLDVFSLTAIAKSVELRRRQTHLENTMESSYNLGVGKLSNKTSRKYVHTDPLTVMS</sequence>
<organism evidence="1 2">
    <name type="scientific">Elysia chlorotica</name>
    <name type="common">Eastern emerald elysia</name>
    <name type="synonym">Sea slug</name>
    <dbReference type="NCBI Taxonomy" id="188477"/>
    <lineage>
        <taxon>Eukaryota</taxon>
        <taxon>Metazoa</taxon>
        <taxon>Spiralia</taxon>
        <taxon>Lophotrochozoa</taxon>
        <taxon>Mollusca</taxon>
        <taxon>Gastropoda</taxon>
        <taxon>Heterobranchia</taxon>
        <taxon>Euthyneura</taxon>
        <taxon>Panpulmonata</taxon>
        <taxon>Sacoglossa</taxon>
        <taxon>Placobranchoidea</taxon>
        <taxon>Plakobranchidae</taxon>
        <taxon>Elysia</taxon>
    </lineage>
</organism>
<keyword evidence="2" id="KW-1185">Reference proteome</keyword>
<reference evidence="1 2" key="1">
    <citation type="submission" date="2019-01" db="EMBL/GenBank/DDBJ databases">
        <title>A draft genome assembly of the solar-powered sea slug Elysia chlorotica.</title>
        <authorList>
            <person name="Cai H."/>
            <person name="Li Q."/>
            <person name="Fang X."/>
            <person name="Li J."/>
            <person name="Curtis N.E."/>
            <person name="Altenburger A."/>
            <person name="Shibata T."/>
            <person name="Feng M."/>
            <person name="Maeda T."/>
            <person name="Schwartz J.A."/>
            <person name="Shigenobu S."/>
            <person name="Lundholm N."/>
            <person name="Nishiyama T."/>
            <person name="Yang H."/>
            <person name="Hasebe M."/>
            <person name="Li S."/>
            <person name="Pierce S.K."/>
            <person name="Wang J."/>
        </authorList>
    </citation>
    <scope>NUCLEOTIDE SEQUENCE [LARGE SCALE GENOMIC DNA]</scope>
    <source>
        <strain evidence="1">EC2010</strain>
        <tissue evidence="1">Whole organism of an adult</tissue>
    </source>
</reference>